<name>A0A3M7SNH9_BRAPC</name>
<organism evidence="1 2">
    <name type="scientific">Brachionus plicatilis</name>
    <name type="common">Marine rotifer</name>
    <name type="synonym">Brachionus muelleri</name>
    <dbReference type="NCBI Taxonomy" id="10195"/>
    <lineage>
        <taxon>Eukaryota</taxon>
        <taxon>Metazoa</taxon>
        <taxon>Spiralia</taxon>
        <taxon>Gnathifera</taxon>
        <taxon>Rotifera</taxon>
        <taxon>Eurotatoria</taxon>
        <taxon>Monogononta</taxon>
        <taxon>Pseudotrocha</taxon>
        <taxon>Ploima</taxon>
        <taxon>Brachionidae</taxon>
        <taxon>Brachionus</taxon>
    </lineage>
</organism>
<sequence length="135" mass="16334">MLALQIIQKRFPKIFRLLESTLFLLENFERHMLKVLKFHFNTKQLILCKSSLKEKQNADFLKKFNNFEFIFSTLRTIYYPNLLNLLNRSTLTLNFKNKEIKLIKKITKFVKKLPKCPDHTLNDQENPKRENFLLK</sequence>
<evidence type="ECO:0000313" key="1">
    <source>
        <dbReference type="EMBL" id="RNA37401.1"/>
    </source>
</evidence>
<keyword evidence="2" id="KW-1185">Reference proteome</keyword>
<evidence type="ECO:0000313" key="2">
    <source>
        <dbReference type="Proteomes" id="UP000276133"/>
    </source>
</evidence>
<comment type="caution">
    <text evidence="1">The sequence shown here is derived from an EMBL/GenBank/DDBJ whole genome shotgun (WGS) entry which is preliminary data.</text>
</comment>
<accession>A0A3M7SNH9</accession>
<dbReference type="EMBL" id="REGN01001050">
    <property type="protein sequence ID" value="RNA37401.1"/>
    <property type="molecule type" value="Genomic_DNA"/>
</dbReference>
<dbReference type="AlphaFoldDB" id="A0A3M7SNH9"/>
<protein>
    <submittedName>
        <fullName evidence="1">Uncharacterized protein</fullName>
    </submittedName>
</protein>
<reference evidence="1 2" key="1">
    <citation type="journal article" date="2018" name="Sci. Rep.">
        <title>Genomic signatures of local adaptation to the degree of environmental predictability in rotifers.</title>
        <authorList>
            <person name="Franch-Gras L."/>
            <person name="Hahn C."/>
            <person name="Garcia-Roger E.M."/>
            <person name="Carmona M.J."/>
            <person name="Serra M."/>
            <person name="Gomez A."/>
        </authorList>
    </citation>
    <scope>NUCLEOTIDE SEQUENCE [LARGE SCALE GENOMIC DNA]</scope>
    <source>
        <strain evidence="1">HYR1</strain>
    </source>
</reference>
<dbReference type="Proteomes" id="UP000276133">
    <property type="component" value="Unassembled WGS sequence"/>
</dbReference>
<proteinExistence type="predicted"/>
<gene>
    <name evidence="1" type="ORF">BpHYR1_036383</name>
</gene>